<comment type="similarity">
    <text evidence="7 8">Belongs to the class I-like SAM-binding methyltransferase superfamily. C5-methyltransferase family.</text>
</comment>
<dbReference type="RefSeq" id="WP_075639371.1">
    <property type="nucleotide sequence ID" value="NZ_MKIM01000025.1"/>
</dbReference>
<comment type="caution">
    <text evidence="9">The sequence shown here is derived from an EMBL/GenBank/DDBJ whole genome shotgun (WGS) entry which is preliminary data.</text>
</comment>
<dbReference type="InterPro" id="IPR001525">
    <property type="entry name" value="C5_MeTfrase"/>
</dbReference>
<keyword evidence="4 7" id="KW-0949">S-adenosyl-L-methionine</keyword>
<dbReference type="SUPFAM" id="SSF53335">
    <property type="entry name" value="S-adenosyl-L-methionine-dependent methyltransferases"/>
    <property type="match status" value="1"/>
</dbReference>
<keyword evidence="2 7" id="KW-0489">Methyltransferase</keyword>
<dbReference type="PROSITE" id="PS51679">
    <property type="entry name" value="SAM_MT_C5"/>
    <property type="match status" value="1"/>
</dbReference>
<dbReference type="OrthoDB" id="9813719at2"/>
<dbReference type="PRINTS" id="PR00105">
    <property type="entry name" value="C5METTRFRASE"/>
</dbReference>
<dbReference type="Pfam" id="PF00145">
    <property type="entry name" value="DNA_methylase"/>
    <property type="match status" value="1"/>
</dbReference>
<dbReference type="Gene3D" id="3.90.120.10">
    <property type="entry name" value="DNA Methylase, subunit A, domain 2"/>
    <property type="match status" value="1"/>
</dbReference>
<evidence type="ECO:0000313" key="9">
    <source>
        <dbReference type="EMBL" id="OLP45284.1"/>
    </source>
</evidence>
<sequence length="403" mass="44404">MRQPFSFYEFFAGGGMARAGLGPAWHCAFANDVDGKKALTYQDNWGTGGELNVCDIRALHVDHLPGAVDLAWGSFPCQDLSLAGVGAGLRGARSSTFYPFWDLMTGLNADGRGPKVIALENVCGALTSHKGEDFKAICETFSQAGYRYGALVVDAALFLPQSRPRLFLIGVRKDLPIDPSLLSPEPTLPFHTRSLRNAHQRLGKRVADDWLWWNVPSPALRTTAFCDILEENPADVVWHTPEQTLKLLASMSPVNLAKVEAAKRAGRRMVGGVYKRTRPEAAGRIVRAEVRFDDISGCLRTPNGGSSRQTLLVVENERVRSRLISARETARLMGLDESYRLPRRYNEAYHLTGDGVAVPVVRFLAHYLFEPLVAHDVAHGVAHDVAKNAKSPMNSQEVVRFGR</sequence>
<keyword evidence="3 7" id="KW-0808">Transferase</keyword>
<dbReference type="GO" id="GO:0009307">
    <property type="term" value="P:DNA restriction-modification system"/>
    <property type="evidence" value="ECO:0007669"/>
    <property type="project" value="UniProtKB-KW"/>
</dbReference>
<dbReference type="EMBL" id="MKIM01000025">
    <property type="protein sequence ID" value="OLP45284.1"/>
    <property type="molecule type" value="Genomic_DNA"/>
</dbReference>
<dbReference type="GO" id="GO:0003886">
    <property type="term" value="F:DNA (cytosine-5-)-methyltransferase activity"/>
    <property type="evidence" value="ECO:0007669"/>
    <property type="project" value="UniProtKB-EC"/>
</dbReference>
<gene>
    <name evidence="9" type="ORF">BJF95_18405</name>
</gene>
<evidence type="ECO:0000256" key="7">
    <source>
        <dbReference type="PROSITE-ProRule" id="PRU01016"/>
    </source>
</evidence>
<reference evidence="9 10" key="1">
    <citation type="submission" date="2016-09" db="EMBL/GenBank/DDBJ databases">
        <title>Rhizobium oryziradicis sp. nov., isolated from the root of rice.</title>
        <authorList>
            <person name="Zhao J."/>
            <person name="Zhang X."/>
        </authorList>
    </citation>
    <scope>NUCLEOTIDE SEQUENCE [LARGE SCALE GENOMIC DNA]</scope>
    <source>
        <strain evidence="9 10">N19</strain>
    </source>
</reference>
<evidence type="ECO:0000313" key="10">
    <source>
        <dbReference type="Proteomes" id="UP000186894"/>
    </source>
</evidence>
<evidence type="ECO:0000256" key="4">
    <source>
        <dbReference type="ARBA" id="ARBA00022691"/>
    </source>
</evidence>
<dbReference type="AlphaFoldDB" id="A0A1Q8ZTF9"/>
<accession>A0A1Q8ZTF9</accession>
<evidence type="ECO:0000256" key="2">
    <source>
        <dbReference type="ARBA" id="ARBA00022603"/>
    </source>
</evidence>
<feature type="active site" evidence="7">
    <location>
        <position position="77"/>
    </location>
</feature>
<evidence type="ECO:0000256" key="6">
    <source>
        <dbReference type="ARBA" id="ARBA00047422"/>
    </source>
</evidence>
<evidence type="ECO:0000256" key="1">
    <source>
        <dbReference type="ARBA" id="ARBA00011975"/>
    </source>
</evidence>
<protein>
    <recommendedName>
        <fullName evidence="1">DNA (cytosine-5-)-methyltransferase</fullName>
        <ecNumber evidence="1">2.1.1.37</ecNumber>
    </recommendedName>
</protein>
<dbReference type="NCBIfam" id="TIGR00675">
    <property type="entry name" value="dcm"/>
    <property type="match status" value="1"/>
</dbReference>
<evidence type="ECO:0000256" key="8">
    <source>
        <dbReference type="RuleBase" id="RU000416"/>
    </source>
</evidence>
<keyword evidence="10" id="KW-1185">Reference proteome</keyword>
<dbReference type="PANTHER" id="PTHR46098:SF1">
    <property type="entry name" value="TRNA (CYTOSINE(38)-C(5))-METHYLTRANSFERASE"/>
    <property type="match status" value="1"/>
</dbReference>
<evidence type="ECO:0000256" key="3">
    <source>
        <dbReference type="ARBA" id="ARBA00022679"/>
    </source>
</evidence>
<dbReference type="Gene3D" id="3.40.50.150">
    <property type="entry name" value="Vaccinia Virus protein VP39"/>
    <property type="match status" value="1"/>
</dbReference>
<name>A0A1Q8ZTF9_9HYPH</name>
<dbReference type="Proteomes" id="UP000186894">
    <property type="component" value="Unassembled WGS sequence"/>
</dbReference>
<proteinExistence type="inferred from homology"/>
<evidence type="ECO:0000256" key="5">
    <source>
        <dbReference type="ARBA" id="ARBA00022747"/>
    </source>
</evidence>
<dbReference type="GO" id="GO:0032259">
    <property type="term" value="P:methylation"/>
    <property type="evidence" value="ECO:0007669"/>
    <property type="project" value="UniProtKB-KW"/>
</dbReference>
<dbReference type="PANTHER" id="PTHR46098">
    <property type="entry name" value="TRNA (CYTOSINE(38)-C(5))-METHYLTRANSFERASE"/>
    <property type="match status" value="1"/>
</dbReference>
<organism evidence="9 10">
    <name type="scientific">Rhizobium oryziradicis</name>
    <dbReference type="NCBI Taxonomy" id="1867956"/>
    <lineage>
        <taxon>Bacteria</taxon>
        <taxon>Pseudomonadati</taxon>
        <taxon>Pseudomonadota</taxon>
        <taxon>Alphaproteobacteria</taxon>
        <taxon>Hyphomicrobiales</taxon>
        <taxon>Rhizobiaceae</taxon>
        <taxon>Rhizobium/Agrobacterium group</taxon>
        <taxon>Rhizobium</taxon>
    </lineage>
</organism>
<dbReference type="STRING" id="1867956.BJF95_18405"/>
<dbReference type="EC" id="2.1.1.37" evidence="1"/>
<comment type="catalytic activity">
    <reaction evidence="6">
        <text>a 2'-deoxycytidine in DNA + S-adenosyl-L-methionine = a 5-methyl-2'-deoxycytidine in DNA + S-adenosyl-L-homocysteine + H(+)</text>
        <dbReference type="Rhea" id="RHEA:13681"/>
        <dbReference type="Rhea" id="RHEA-COMP:11369"/>
        <dbReference type="Rhea" id="RHEA-COMP:11370"/>
        <dbReference type="ChEBI" id="CHEBI:15378"/>
        <dbReference type="ChEBI" id="CHEBI:57856"/>
        <dbReference type="ChEBI" id="CHEBI:59789"/>
        <dbReference type="ChEBI" id="CHEBI:85452"/>
        <dbReference type="ChEBI" id="CHEBI:85454"/>
        <dbReference type="EC" id="2.1.1.37"/>
    </reaction>
</comment>
<dbReference type="InterPro" id="IPR050750">
    <property type="entry name" value="C5-MTase"/>
</dbReference>
<keyword evidence="5" id="KW-0680">Restriction system</keyword>
<dbReference type="InterPro" id="IPR029063">
    <property type="entry name" value="SAM-dependent_MTases_sf"/>
</dbReference>